<dbReference type="GO" id="GO:0004222">
    <property type="term" value="F:metalloendopeptidase activity"/>
    <property type="evidence" value="ECO:0007669"/>
    <property type="project" value="InterPro"/>
</dbReference>
<evidence type="ECO:0000256" key="1">
    <source>
        <dbReference type="ARBA" id="ARBA00001947"/>
    </source>
</evidence>
<dbReference type="Proteomes" id="UP001383192">
    <property type="component" value="Unassembled WGS sequence"/>
</dbReference>
<evidence type="ECO:0000256" key="2">
    <source>
        <dbReference type="ARBA" id="ARBA00010279"/>
    </source>
</evidence>
<dbReference type="GO" id="GO:0006508">
    <property type="term" value="P:proteolysis"/>
    <property type="evidence" value="ECO:0007669"/>
    <property type="project" value="UniProtKB-KW"/>
</dbReference>
<keyword evidence="8" id="KW-0732">Signal</keyword>
<gene>
    <name evidence="10" type="ORF">VNI00_009722</name>
</gene>
<dbReference type="Gene3D" id="3.40.390.10">
    <property type="entry name" value="Collagenase (Catalytic Domain)"/>
    <property type="match status" value="1"/>
</dbReference>
<comment type="cofactor">
    <cofactor evidence="1">
        <name>Zn(2+)</name>
        <dbReference type="ChEBI" id="CHEBI:29105"/>
    </cofactor>
</comment>
<keyword evidence="6" id="KW-0862">Zinc</keyword>
<dbReference type="InterPro" id="IPR029463">
    <property type="entry name" value="Lys_MEP"/>
</dbReference>
<dbReference type="InterPro" id="IPR050414">
    <property type="entry name" value="Fungal_M35_metalloproteases"/>
</dbReference>
<keyword evidence="11" id="KW-1185">Reference proteome</keyword>
<dbReference type="SUPFAM" id="SSF55486">
    <property type="entry name" value="Metalloproteases ('zincins'), catalytic domain"/>
    <property type="match status" value="1"/>
</dbReference>
<evidence type="ECO:0000313" key="10">
    <source>
        <dbReference type="EMBL" id="KAK7040256.1"/>
    </source>
</evidence>
<keyword evidence="4" id="KW-0479">Metal-binding</keyword>
<dbReference type="Pfam" id="PF14521">
    <property type="entry name" value="Aspzincin_M35"/>
    <property type="match status" value="1"/>
</dbReference>
<comment type="caution">
    <text evidence="10">The sequence shown here is derived from an EMBL/GenBank/DDBJ whole genome shotgun (WGS) entry which is preliminary data.</text>
</comment>
<evidence type="ECO:0000256" key="8">
    <source>
        <dbReference type="SAM" id="SignalP"/>
    </source>
</evidence>
<accession>A0AAW0CNR1</accession>
<dbReference type="InterPro" id="IPR024079">
    <property type="entry name" value="MetalloPept_cat_dom_sf"/>
</dbReference>
<feature type="signal peptide" evidence="8">
    <location>
        <begin position="1"/>
        <end position="22"/>
    </location>
</feature>
<evidence type="ECO:0000256" key="3">
    <source>
        <dbReference type="ARBA" id="ARBA00022670"/>
    </source>
</evidence>
<organism evidence="10 11">
    <name type="scientific">Paramarasmius palmivorus</name>
    <dbReference type="NCBI Taxonomy" id="297713"/>
    <lineage>
        <taxon>Eukaryota</taxon>
        <taxon>Fungi</taxon>
        <taxon>Dikarya</taxon>
        <taxon>Basidiomycota</taxon>
        <taxon>Agaricomycotina</taxon>
        <taxon>Agaricomycetes</taxon>
        <taxon>Agaricomycetidae</taxon>
        <taxon>Agaricales</taxon>
        <taxon>Marasmiineae</taxon>
        <taxon>Marasmiaceae</taxon>
        <taxon>Paramarasmius</taxon>
    </lineage>
</organism>
<feature type="chain" id="PRO_5043564370" description="Lysine-specific metallo-endopeptidase domain-containing protein" evidence="8">
    <location>
        <begin position="23"/>
        <end position="353"/>
    </location>
</feature>
<dbReference type="SMART" id="SM01351">
    <property type="entry name" value="Aspzincin_M35"/>
    <property type="match status" value="1"/>
</dbReference>
<name>A0AAW0CNR1_9AGAR</name>
<evidence type="ECO:0000259" key="9">
    <source>
        <dbReference type="SMART" id="SM01351"/>
    </source>
</evidence>
<keyword evidence="7" id="KW-0482">Metalloprotease</keyword>
<keyword evidence="3" id="KW-0645">Protease</keyword>
<feature type="domain" description="Lysine-specific metallo-endopeptidase" evidence="9">
    <location>
        <begin position="208"/>
        <end position="344"/>
    </location>
</feature>
<evidence type="ECO:0000313" key="11">
    <source>
        <dbReference type="Proteomes" id="UP001383192"/>
    </source>
</evidence>
<reference evidence="10 11" key="1">
    <citation type="submission" date="2024-01" db="EMBL/GenBank/DDBJ databases">
        <title>A draft genome for a cacao thread blight-causing isolate of Paramarasmius palmivorus.</title>
        <authorList>
            <person name="Baruah I.K."/>
            <person name="Bukari Y."/>
            <person name="Amoako-Attah I."/>
            <person name="Meinhardt L.W."/>
            <person name="Bailey B.A."/>
            <person name="Cohen S.P."/>
        </authorList>
    </citation>
    <scope>NUCLEOTIDE SEQUENCE [LARGE SCALE GENOMIC DNA]</scope>
    <source>
        <strain evidence="10 11">GH-12</strain>
    </source>
</reference>
<proteinExistence type="inferred from homology"/>
<dbReference type="Gene3D" id="2.60.40.2970">
    <property type="match status" value="1"/>
</dbReference>
<dbReference type="GO" id="GO:0046872">
    <property type="term" value="F:metal ion binding"/>
    <property type="evidence" value="ECO:0007669"/>
    <property type="project" value="UniProtKB-KW"/>
</dbReference>
<protein>
    <recommendedName>
        <fullName evidence="9">Lysine-specific metallo-endopeptidase domain-containing protein</fullName>
    </recommendedName>
</protein>
<comment type="similarity">
    <text evidence="2">Belongs to the peptidase M35 family.</text>
</comment>
<dbReference type="AlphaFoldDB" id="A0AAW0CNR1"/>
<keyword evidence="5" id="KW-0378">Hydrolase</keyword>
<dbReference type="EMBL" id="JAYKXP010000037">
    <property type="protein sequence ID" value="KAK7040256.1"/>
    <property type="molecule type" value="Genomic_DNA"/>
</dbReference>
<evidence type="ECO:0000256" key="5">
    <source>
        <dbReference type="ARBA" id="ARBA00022801"/>
    </source>
</evidence>
<evidence type="ECO:0000256" key="4">
    <source>
        <dbReference type="ARBA" id="ARBA00022723"/>
    </source>
</evidence>
<sequence>MVSTYSAPIAIVLLLLSGTAVADRSLSLKLTSSSKSSSTIRATLTNTGSEQLKLLNDPRSLLSLAPTDSFIFTSDDEFYPSFTGMKLKYSLKYTAKNGDGSSYTILNPKEAIEIDHDLSDAYTFGSREYLYGVAAQNKFYHWDDSTGQFEAVDAKVLSTTAKIVAPSSRKARTAVEKRAQFTQCTTAQQATLAKATTTADIFAKVAAGSLANFTTNGGPLYQPWFGAFSADRYKNATTHFNNVAKNSFNTYTYDCKPADCPDENTYAYVYPDIFGTIHLCNAFWKSALVGEDSQAGTLVHESTHFTVIAGTKDFAYGRTSAEKLAATNPVQALGNADNHEYFAETSFDMFGKK</sequence>
<dbReference type="PANTHER" id="PTHR37016:SF3">
    <property type="entry name" value="NEUTRAL PROTEASE 2-RELATED"/>
    <property type="match status" value="1"/>
</dbReference>
<evidence type="ECO:0000256" key="7">
    <source>
        <dbReference type="ARBA" id="ARBA00023049"/>
    </source>
</evidence>
<evidence type="ECO:0000256" key="6">
    <source>
        <dbReference type="ARBA" id="ARBA00022833"/>
    </source>
</evidence>
<dbReference type="PANTHER" id="PTHR37016">
    <property type="match status" value="1"/>
</dbReference>